<feature type="transmembrane region" description="Helical" evidence="1">
    <location>
        <begin position="140"/>
        <end position="160"/>
    </location>
</feature>
<organism evidence="2">
    <name type="scientific">Pseudomonas saudimassiliensis</name>
    <dbReference type="NCBI Taxonomy" id="1461581"/>
    <lineage>
        <taxon>Bacteria</taxon>
        <taxon>Pseudomonadati</taxon>
        <taxon>Pseudomonadota</taxon>
        <taxon>Gammaproteobacteria</taxon>
        <taxon>Pseudomonadales</taxon>
        <taxon>Pseudomonadaceae</taxon>
        <taxon>Pseudomonas</taxon>
    </lineage>
</organism>
<dbReference type="RefSeq" id="WP_044498251.1">
    <property type="nucleotide sequence ID" value="NZ_LK391969.1"/>
</dbReference>
<dbReference type="Pfam" id="PF05940">
    <property type="entry name" value="NnrS"/>
    <property type="match status" value="1"/>
</dbReference>
<evidence type="ECO:0000313" key="2">
    <source>
        <dbReference type="EMBL" id="CEA01953.1"/>
    </source>
</evidence>
<dbReference type="EMBL" id="LK391969">
    <property type="protein sequence ID" value="CEF25679.1"/>
    <property type="molecule type" value="Genomic_DNA"/>
</dbReference>
<dbReference type="PATRIC" id="fig|1461581.3.peg.581"/>
<keyword evidence="1" id="KW-1133">Transmembrane helix</keyword>
<feature type="transmembrane region" description="Helical" evidence="1">
    <location>
        <begin position="299"/>
        <end position="320"/>
    </location>
</feature>
<feature type="transmembrane region" description="Helical" evidence="1">
    <location>
        <begin position="59"/>
        <end position="81"/>
    </location>
</feature>
<feature type="transmembrane region" description="Helical" evidence="1">
    <location>
        <begin position="20"/>
        <end position="39"/>
    </location>
</feature>
<dbReference type="AlphaFoldDB" id="A0A078M315"/>
<protein>
    <submittedName>
        <fullName evidence="2">Protein NnrS</fullName>
    </submittedName>
</protein>
<feature type="transmembrane region" description="Helical" evidence="1">
    <location>
        <begin position="266"/>
        <end position="287"/>
    </location>
</feature>
<name>A0A078M315_9PSED</name>
<keyword evidence="1" id="KW-0472">Membrane</keyword>
<proteinExistence type="predicted"/>
<keyword evidence="1" id="KW-0812">Transmembrane</keyword>
<feature type="transmembrane region" description="Helical" evidence="1">
    <location>
        <begin position="172"/>
        <end position="194"/>
    </location>
</feature>
<reference evidence="2" key="1">
    <citation type="submission" date="2014-07" db="EMBL/GenBank/DDBJ databases">
        <authorList>
            <person name="Urmite Genomes Urmite Genomes"/>
        </authorList>
    </citation>
    <scope>NUCLEOTIDE SEQUENCE</scope>
    <source>
        <strain evidence="2">12M76_air</strain>
    </source>
</reference>
<evidence type="ECO:0000256" key="1">
    <source>
        <dbReference type="SAM" id="Phobius"/>
    </source>
</evidence>
<sequence length="391" mass="42650">MPDRPTSLPVLFALGFRPLFLAGSLFAVFAIPLWIAAFFGHVDLNPAGGWLAWHRHEMVFGFGVAIVAGFLLTAIQAWTGVPALTGTPVLLLAGLWLAGRLLWLFGAPHWLLIPVDLLFLPLVALAIGQSLWKVRQTRNYPIVLMLLLLSFCNLLALIGLERSDFALQRHGAVAALWLIAGLMGLIGGRVIPFFTQRGLGLQEPVAAWPRLDNLLMAGSILVALLMLSGVGLVPSPWQAPIYLLLGLGHIVRLLRWHHPQLWTVPLLWSLHLSYAWLALALIAMALWHGGWFGGFSQATHLLAIGGMAGMILAMISRVSLGHTGRPLQPPAAMSLAFILLNLAVPLRVWLSIPLPQTGFWLASLCWATAFGLFVWYYAPILLAPRPDGKPG</sequence>
<accession>A0A078M315</accession>
<feature type="transmembrane region" description="Helical" evidence="1">
    <location>
        <begin position="358"/>
        <end position="378"/>
    </location>
</feature>
<feature type="transmembrane region" description="Helical" evidence="1">
    <location>
        <begin position="332"/>
        <end position="352"/>
    </location>
</feature>
<dbReference type="OrthoDB" id="9770040at2"/>
<feature type="transmembrane region" description="Helical" evidence="1">
    <location>
        <begin position="101"/>
        <end position="128"/>
    </location>
</feature>
<dbReference type="EMBL" id="LM997413">
    <property type="protein sequence ID" value="CEA01953.1"/>
    <property type="molecule type" value="Genomic_DNA"/>
</dbReference>
<feature type="transmembrane region" description="Helical" evidence="1">
    <location>
        <begin position="214"/>
        <end position="233"/>
    </location>
</feature>
<dbReference type="InterPro" id="IPR010266">
    <property type="entry name" value="NnrS"/>
</dbReference>
<gene>
    <name evidence="2" type="primary">nnrS</name>
    <name evidence="2" type="ORF">BN1049_00590</name>
</gene>